<dbReference type="Proteomes" id="UP000295215">
    <property type="component" value="Unassembled WGS sequence"/>
</dbReference>
<protein>
    <submittedName>
        <fullName evidence="1">Uncharacterized protein</fullName>
    </submittedName>
</protein>
<reference evidence="1 2" key="1">
    <citation type="submission" date="2019-03" db="EMBL/GenBank/DDBJ databases">
        <title>Genomic Encyclopedia of Archaeal and Bacterial Type Strains, Phase II (KMG-II): from individual species to whole genera.</title>
        <authorList>
            <person name="Goeker M."/>
        </authorList>
    </citation>
    <scope>NUCLEOTIDE SEQUENCE [LARGE SCALE GENOMIC DNA]</scope>
    <source>
        <strain evidence="1 2">DSM 28213</strain>
    </source>
</reference>
<evidence type="ECO:0000313" key="2">
    <source>
        <dbReference type="Proteomes" id="UP000295215"/>
    </source>
</evidence>
<organism evidence="1 2">
    <name type="scientific">Myroides indicus</name>
    <dbReference type="NCBI Taxonomy" id="1323422"/>
    <lineage>
        <taxon>Bacteria</taxon>
        <taxon>Pseudomonadati</taxon>
        <taxon>Bacteroidota</taxon>
        <taxon>Flavobacteriia</taxon>
        <taxon>Flavobacteriales</taxon>
        <taxon>Flavobacteriaceae</taxon>
        <taxon>Myroides</taxon>
    </lineage>
</organism>
<proteinExistence type="predicted"/>
<name>A0A4R7EWA3_9FLAO</name>
<keyword evidence="2" id="KW-1185">Reference proteome</keyword>
<accession>A0A4R7EWA3</accession>
<dbReference type="AlphaFoldDB" id="A0A4R7EWA3"/>
<gene>
    <name evidence="1" type="ORF">C8P70_1235</name>
</gene>
<dbReference type="RefSeq" id="WP_133713197.1">
    <property type="nucleotide sequence ID" value="NZ_SOAG01000023.1"/>
</dbReference>
<dbReference type="OrthoDB" id="1264172at2"/>
<evidence type="ECO:0000313" key="1">
    <source>
        <dbReference type="EMBL" id="TDS55234.1"/>
    </source>
</evidence>
<dbReference type="EMBL" id="SOAG01000023">
    <property type="protein sequence ID" value="TDS55234.1"/>
    <property type="molecule type" value="Genomic_DNA"/>
</dbReference>
<sequence>MKYIKFKEVISNRKKKPLSTFKKIFIGAITSIFPKANPDFDDKIDSVSIWLLEFENEEDFPNREIGIDSNNNVILKMPYKENYGYWTDNNLKFKDFIKLFNVEVINESEFLKKWNELR</sequence>
<comment type="caution">
    <text evidence="1">The sequence shown here is derived from an EMBL/GenBank/DDBJ whole genome shotgun (WGS) entry which is preliminary data.</text>
</comment>